<reference evidence="1 2" key="1">
    <citation type="submission" date="2015-09" db="EMBL/GenBank/DDBJ databases">
        <authorList>
            <consortium name="Pathogen Informatics"/>
        </authorList>
    </citation>
    <scope>NUCLEOTIDE SEQUENCE [LARGE SCALE GENOMIC DNA]</scope>
    <source>
        <strain evidence="1 2">2789STDY5608791</strain>
    </source>
</reference>
<evidence type="ECO:0000313" key="2">
    <source>
        <dbReference type="Proteomes" id="UP000095419"/>
    </source>
</evidence>
<protein>
    <recommendedName>
        <fullName evidence="3">DUF2357 domain-containing protein</fullName>
    </recommendedName>
</protein>
<sequence>MLKVVRHHHNNIEEVYPINGIYKVYELDTYELEYSSDSPIVEQNVFLEDILLDYSLFNISQSRIETIKPEYLFIDYFGFASLRINNEIFNFNILIEKLKKNDAEDMLMYLWEKDKYLYNIFLSKSSVTASNVQETDINLTSKFINHMNYFHDKMLEYSVYFKSLPYYVLRPKSELSKYSVNLVDADSIPWILENLNVVSFSPELRYDPDAINFNGAYGIINQLLINKPDHCYSTYENNIILGSFLRLINKLSSLKKEICNNIDVTERYSDEHYLDFRDLKKVPYVRLLKDAIEIKRKLENLYLRYKNIFIDATPKIERPILTPVFIGRRHYANAFRLIQKTWNAKFDFQGDILLFNIQKMSHLYEMYNFYLLIECIDKEMINLGFEINNNANINNAKNLRSYNRNKFNVNFYYEPSYYDKKLVEVDLIRINNDKGTYYKPDFLLEFVFPNKNKIYCVLDAKYSQQGTVRKRLNDCIYKYILNTGIYQSPYRKIDYLFTLAPIDKKFDYIMNDSYYPQIGIIPAKPSNTIDIQNTISRLIKEYCNIMIE</sequence>
<dbReference type="AlphaFoldDB" id="A0A174ISL9"/>
<evidence type="ECO:0000313" key="1">
    <source>
        <dbReference type="EMBL" id="CUO87929.1"/>
    </source>
</evidence>
<organism evidence="1 2">
    <name type="scientific">Bacteroides uniformis</name>
    <dbReference type="NCBI Taxonomy" id="820"/>
    <lineage>
        <taxon>Bacteria</taxon>
        <taxon>Pseudomonadati</taxon>
        <taxon>Bacteroidota</taxon>
        <taxon>Bacteroidia</taxon>
        <taxon>Bacteroidales</taxon>
        <taxon>Bacteroidaceae</taxon>
        <taxon>Bacteroides</taxon>
    </lineage>
</organism>
<dbReference type="RefSeq" id="WP_022400986.1">
    <property type="nucleotide sequence ID" value="NZ_CYZF01000007.1"/>
</dbReference>
<evidence type="ECO:0008006" key="3">
    <source>
        <dbReference type="Google" id="ProtNLM"/>
    </source>
</evidence>
<proteinExistence type="predicted"/>
<dbReference type="Proteomes" id="UP000095419">
    <property type="component" value="Unassembled WGS sequence"/>
</dbReference>
<gene>
    <name evidence="1" type="ORF">ERS417307_02632</name>
</gene>
<dbReference type="EMBL" id="CYZF01000007">
    <property type="protein sequence ID" value="CUO87929.1"/>
    <property type="molecule type" value="Genomic_DNA"/>
</dbReference>
<name>A0A174ISL9_BACUN</name>
<accession>A0A174ISL9</accession>